<evidence type="ECO:0000256" key="1">
    <source>
        <dbReference type="SAM" id="MobiDB-lite"/>
    </source>
</evidence>
<protein>
    <submittedName>
        <fullName evidence="2">Uncharacterized protein</fullName>
    </submittedName>
</protein>
<organism evidence="2 3">
    <name type="scientific">Dreissena polymorpha</name>
    <name type="common">Zebra mussel</name>
    <name type="synonym">Mytilus polymorpha</name>
    <dbReference type="NCBI Taxonomy" id="45954"/>
    <lineage>
        <taxon>Eukaryota</taxon>
        <taxon>Metazoa</taxon>
        <taxon>Spiralia</taxon>
        <taxon>Lophotrochozoa</taxon>
        <taxon>Mollusca</taxon>
        <taxon>Bivalvia</taxon>
        <taxon>Autobranchia</taxon>
        <taxon>Heteroconchia</taxon>
        <taxon>Euheterodonta</taxon>
        <taxon>Imparidentia</taxon>
        <taxon>Neoheterodontei</taxon>
        <taxon>Myida</taxon>
        <taxon>Dreissenoidea</taxon>
        <taxon>Dreissenidae</taxon>
        <taxon>Dreissena</taxon>
    </lineage>
</organism>
<feature type="region of interest" description="Disordered" evidence="1">
    <location>
        <begin position="1"/>
        <end position="24"/>
    </location>
</feature>
<evidence type="ECO:0000313" key="3">
    <source>
        <dbReference type="Proteomes" id="UP000828390"/>
    </source>
</evidence>
<sequence>MPRRKGAAKQLRKQNRELHHQRMMGSRLFLSQNLSVTVGPLKQQKAEPNQMCLALSVPDQRRQNYCPL</sequence>
<evidence type="ECO:0000313" key="2">
    <source>
        <dbReference type="EMBL" id="KAH3876260.1"/>
    </source>
</evidence>
<reference evidence="2" key="1">
    <citation type="journal article" date="2019" name="bioRxiv">
        <title>The Genome of the Zebra Mussel, Dreissena polymorpha: A Resource for Invasive Species Research.</title>
        <authorList>
            <person name="McCartney M.A."/>
            <person name="Auch B."/>
            <person name="Kono T."/>
            <person name="Mallez S."/>
            <person name="Zhang Y."/>
            <person name="Obille A."/>
            <person name="Becker A."/>
            <person name="Abrahante J.E."/>
            <person name="Garbe J."/>
            <person name="Badalamenti J.P."/>
            <person name="Herman A."/>
            <person name="Mangelson H."/>
            <person name="Liachko I."/>
            <person name="Sullivan S."/>
            <person name="Sone E.D."/>
            <person name="Koren S."/>
            <person name="Silverstein K.A.T."/>
            <person name="Beckman K.B."/>
            <person name="Gohl D.M."/>
        </authorList>
    </citation>
    <scope>NUCLEOTIDE SEQUENCE</scope>
    <source>
        <strain evidence="2">Duluth1</strain>
        <tissue evidence="2">Whole animal</tissue>
    </source>
</reference>
<dbReference type="Proteomes" id="UP000828390">
    <property type="component" value="Unassembled WGS sequence"/>
</dbReference>
<gene>
    <name evidence="2" type="ORF">DPMN_000097</name>
</gene>
<comment type="caution">
    <text evidence="2">The sequence shown here is derived from an EMBL/GenBank/DDBJ whole genome shotgun (WGS) entry which is preliminary data.</text>
</comment>
<dbReference type="EMBL" id="JAIWYP010000001">
    <property type="protein sequence ID" value="KAH3876260.1"/>
    <property type="molecule type" value="Genomic_DNA"/>
</dbReference>
<keyword evidence="3" id="KW-1185">Reference proteome</keyword>
<proteinExistence type="predicted"/>
<name>A0A9D4MF70_DREPO</name>
<accession>A0A9D4MF70</accession>
<feature type="compositionally biased region" description="Basic residues" evidence="1">
    <location>
        <begin position="1"/>
        <end position="13"/>
    </location>
</feature>
<dbReference type="AlphaFoldDB" id="A0A9D4MF70"/>
<reference evidence="2" key="2">
    <citation type="submission" date="2020-11" db="EMBL/GenBank/DDBJ databases">
        <authorList>
            <person name="McCartney M.A."/>
            <person name="Auch B."/>
            <person name="Kono T."/>
            <person name="Mallez S."/>
            <person name="Becker A."/>
            <person name="Gohl D.M."/>
            <person name="Silverstein K.A.T."/>
            <person name="Koren S."/>
            <person name="Bechman K.B."/>
            <person name="Herman A."/>
            <person name="Abrahante J.E."/>
            <person name="Garbe J."/>
        </authorList>
    </citation>
    <scope>NUCLEOTIDE SEQUENCE</scope>
    <source>
        <strain evidence="2">Duluth1</strain>
        <tissue evidence="2">Whole animal</tissue>
    </source>
</reference>